<dbReference type="EnsemblBacteria" id="ABF88434">
    <property type="protein sequence ID" value="ABF88434"/>
    <property type="gene ID" value="MXAN_6504"/>
</dbReference>
<evidence type="ECO:0008006" key="4">
    <source>
        <dbReference type="Google" id="ProtNLM"/>
    </source>
</evidence>
<evidence type="ECO:0000313" key="2">
    <source>
        <dbReference type="EMBL" id="ABF88434.1"/>
    </source>
</evidence>
<sequence>MAEVLRMAGIQALPRTALGRGVPSSGPPRDAPPLRWWLRHRLWLTPVVGAVVGACLGVVFVDPPVFAARVLRGVAWQATSSEARDMLSTVLGIALTSLSIVLSLSMLVVQNAAGQFSPRLLRHFVHGAGIRVVIPVFVATSVFCLVATHEFGLVAGAERAPRPALSLAMLLLVVCEGALVFHVLHTLQSMRVENIVQRVRVDTLRVARRLERLRSGDLEAPAEVPAPTGGRWPLRAEQNGFVVSVDARRLLEVATARRLVVHLERAIGEPVIQGGEVGWFASDDRLSPASCEVAEALLLRAIHTDRWRDEDADVALGVRQLVDVAVKALSPGINDPYTVVEALDQLTFLMCELSQMRLGPRVVPDSSGRPRVFLRAPSLRDYLDLVTDQTLRYGATEPAVVLRLLRLAGAVGQHARQAETRRTARETLHRVLAATEQGQKDASWLAGIRRYAESLEQALEGKPLPPLPAIGF</sequence>
<dbReference type="EMBL" id="CP000113">
    <property type="protein sequence ID" value="ABF88434.1"/>
    <property type="molecule type" value="Genomic_DNA"/>
</dbReference>
<proteinExistence type="predicted"/>
<dbReference type="eggNOG" id="COG4325">
    <property type="taxonomic scope" value="Bacteria"/>
</dbReference>
<feature type="transmembrane region" description="Helical" evidence="1">
    <location>
        <begin position="42"/>
        <end position="66"/>
    </location>
</feature>
<protein>
    <recommendedName>
        <fullName evidence="4">DUF2254 domain-containing protein</fullName>
    </recommendedName>
</protein>
<dbReference type="KEGG" id="mxa:MXAN_6504"/>
<dbReference type="AlphaFoldDB" id="Q1CY96"/>
<keyword evidence="3" id="KW-1185">Reference proteome</keyword>
<accession>Q1CY96</accession>
<dbReference type="STRING" id="246197.MXAN_6504"/>
<organism evidence="2 3">
    <name type="scientific">Myxococcus xanthus (strain DK1622)</name>
    <dbReference type="NCBI Taxonomy" id="246197"/>
    <lineage>
        <taxon>Bacteria</taxon>
        <taxon>Pseudomonadati</taxon>
        <taxon>Myxococcota</taxon>
        <taxon>Myxococcia</taxon>
        <taxon>Myxococcales</taxon>
        <taxon>Cystobacterineae</taxon>
        <taxon>Myxococcaceae</taxon>
        <taxon>Myxococcus</taxon>
    </lineage>
</organism>
<evidence type="ECO:0000313" key="3">
    <source>
        <dbReference type="Proteomes" id="UP000002402"/>
    </source>
</evidence>
<gene>
    <name evidence="2" type="ordered locus">MXAN_6504</name>
</gene>
<name>Q1CY96_MYXXD</name>
<dbReference type="Proteomes" id="UP000002402">
    <property type="component" value="Chromosome"/>
</dbReference>
<feature type="transmembrane region" description="Helical" evidence="1">
    <location>
        <begin position="130"/>
        <end position="152"/>
    </location>
</feature>
<evidence type="ECO:0000256" key="1">
    <source>
        <dbReference type="SAM" id="Phobius"/>
    </source>
</evidence>
<dbReference type="OrthoDB" id="2955631at2"/>
<dbReference type="HOGENOM" id="CLU_032303_1_0_7"/>
<dbReference type="Pfam" id="PF10011">
    <property type="entry name" value="DUF2254"/>
    <property type="match status" value="1"/>
</dbReference>
<keyword evidence="1" id="KW-1133">Transmembrane helix</keyword>
<feature type="transmembrane region" description="Helical" evidence="1">
    <location>
        <begin position="164"/>
        <end position="184"/>
    </location>
</feature>
<keyword evidence="1" id="KW-0472">Membrane</keyword>
<reference evidence="2 3" key="1">
    <citation type="journal article" date="2006" name="Proc. Natl. Acad. Sci. U.S.A.">
        <title>Evolution of sensory complexity recorded in a myxobacterial genome.</title>
        <authorList>
            <person name="Goldman B.S."/>
            <person name="Nierman W.C."/>
            <person name="Kaiser D."/>
            <person name="Slater S.C."/>
            <person name="Durkin A.S."/>
            <person name="Eisen J.A."/>
            <person name="Ronning C.M."/>
            <person name="Barbazuk W.B."/>
            <person name="Blanchard M."/>
            <person name="Field C."/>
            <person name="Halling C."/>
            <person name="Hinkle G."/>
            <person name="Iartchuk O."/>
            <person name="Kim H.S."/>
            <person name="Mackenzie C."/>
            <person name="Madupu R."/>
            <person name="Miller N."/>
            <person name="Shvartsbeyn A."/>
            <person name="Sullivan S.A."/>
            <person name="Vaudin M."/>
            <person name="Wiegand R."/>
            <person name="Kaplan H.B."/>
        </authorList>
    </citation>
    <scope>NUCLEOTIDE SEQUENCE [LARGE SCALE GENOMIC DNA]</scope>
    <source>
        <strain evidence="3">DK1622</strain>
    </source>
</reference>
<keyword evidence="1" id="KW-0812">Transmembrane</keyword>
<feature type="transmembrane region" description="Helical" evidence="1">
    <location>
        <begin position="86"/>
        <end position="109"/>
    </location>
</feature>
<dbReference type="InterPro" id="IPR018723">
    <property type="entry name" value="DUF2254_membrane"/>
</dbReference>